<dbReference type="InterPro" id="IPR004332">
    <property type="entry name" value="Transposase_MuDR"/>
</dbReference>
<feature type="region of interest" description="Disordered" evidence="1">
    <location>
        <begin position="168"/>
        <end position="212"/>
    </location>
</feature>
<comment type="caution">
    <text evidence="3">The sequence shown here is derived from an EMBL/GenBank/DDBJ whole genome shotgun (WGS) entry which is preliminary data.</text>
</comment>
<keyword evidence="5" id="KW-1185">Reference proteome</keyword>
<sequence>MDDADSSFTLEMRIVAPNCRGQWYELSKVVDADRINFKDFVDEVVETNPHGYGELVKVYYWALDTKVNIELCTDQDLLHMFEKHSVSKCCFVTFAYYKPSNGPPQIPLWDIGTTSKSVETPFTPSIGDPSLGEPSHSTHTQSDEPEILPNPHPMNEHVGVDDEVLYLDFGPSYQPQPPPNPKAYESSEDEICSDSDVSDESDDEMVSDRKNPPMAVGTLYSDMDAFKIALATHCAIGEHQYVIDKSDPGRYRVHCKFREELDCPWRIHASALKDGVTIKV</sequence>
<dbReference type="Pfam" id="PF03108">
    <property type="entry name" value="DBD_Tnp_Mut"/>
    <property type="match status" value="1"/>
</dbReference>
<protein>
    <recommendedName>
        <fullName evidence="2">Transposase MuDR plant domain-containing protein</fullName>
    </recommendedName>
</protein>
<evidence type="ECO:0000313" key="4">
    <source>
        <dbReference type="EMBL" id="KAG2554227.1"/>
    </source>
</evidence>
<dbReference type="Proteomes" id="UP000823388">
    <property type="component" value="Chromosome 9K"/>
</dbReference>
<feature type="region of interest" description="Disordered" evidence="1">
    <location>
        <begin position="119"/>
        <end position="155"/>
    </location>
</feature>
<organism evidence="3 5">
    <name type="scientific">Panicum virgatum</name>
    <name type="common">Blackwell switchgrass</name>
    <dbReference type="NCBI Taxonomy" id="38727"/>
    <lineage>
        <taxon>Eukaryota</taxon>
        <taxon>Viridiplantae</taxon>
        <taxon>Streptophyta</taxon>
        <taxon>Embryophyta</taxon>
        <taxon>Tracheophyta</taxon>
        <taxon>Spermatophyta</taxon>
        <taxon>Magnoliopsida</taxon>
        <taxon>Liliopsida</taxon>
        <taxon>Poales</taxon>
        <taxon>Poaceae</taxon>
        <taxon>PACMAD clade</taxon>
        <taxon>Panicoideae</taxon>
        <taxon>Panicodae</taxon>
        <taxon>Paniceae</taxon>
        <taxon>Panicinae</taxon>
        <taxon>Panicum</taxon>
        <taxon>Panicum sect. Hiantes</taxon>
    </lineage>
</organism>
<gene>
    <name evidence="3" type="ORF">PVAP13_9KG183985</name>
    <name evidence="4" type="ORF">PVAP13_9KG649150</name>
</gene>
<dbReference type="AlphaFoldDB" id="A0A8T0NG88"/>
<evidence type="ECO:0000313" key="3">
    <source>
        <dbReference type="EMBL" id="KAG2548397.1"/>
    </source>
</evidence>
<dbReference type="EMBL" id="CM029053">
    <property type="protein sequence ID" value="KAG2554227.1"/>
    <property type="molecule type" value="Genomic_DNA"/>
</dbReference>
<dbReference type="EMBL" id="CM029053">
    <property type="protein sequence ID" value="KAG2548397.1"/>
    <property type="molecule type" value="Genomic_DNA"/>
</dbReference>
<feature type="compositionally biased region" description="Acidic residues" evidence="1">
    <location>
        <begin position="186"/>
        <end position="205"/>
    </location>
</feature>
<accession>A0A8T0NG88</accession>
<evidence type="ECO:0000313" key="5">
    <source>
        <dbReference type="Proteomes" id="UP000823388"/>
    </source>
</evidence>
<name>A0A8T0NG88_PANVG</name>
<evidence type="ECO:0000259" key="2">
    <source>
        <dbReference type="Pfam" id="PF03108"/>
    </source>
</evidence>
<evidence type="ECO:0000256" key="1">
    <source>
        <dbReference type="SAM" id="MobiDB-lite"/>
    </source>
</evidence>
<feature type="domain" description="Transposase MuDR plant" evidence="2">
    <location>
        <begin position="214"/>
        <end position="280"/>
    </location>
</feature>
<proteinExistence type="predicted"/>
<reference evidence="3 5" key="1">
    <citation type="submission" date="2020-05" db="EMBL/GenBank/DDBJ databases">
        <title>WGS assembly of Panicum virgatum.</title>
        <authorList>
            <person name="Lovell J.T."/>
            <person name="Jenkins J."/>
            <person name="Shu S."/>
            <person name="Juenger T.E."/>
            <person name="Schmutz J."/>
        </authorList>
    </citation>
    <scope>NUCLEOTIDE SEQUENCE [LARGE SCALE GENOMIC DNA]</scope>
    <source>
        <strain evidence="3">AP13</strain>
        <strain evidence="5">cv. AP13</strain>
    </source>
</reference>